<dbReference type="RefSeq" id="WP_026745303.1">
    <property type="nucleotide sequence ID" value="NZ_AP019823.1"/>
</dbReference>
<name>A0A510JEP3_9FUSO</name>
<evidence type="ECO:0000313" key="5">
    <source>
        <dbReference type="Proteomes" id="UP000321892"/>
    </source>
</evidence>
<dbReference type="InterPro" id="IPR052726">
    <property type="entry name" value="Phage_Baseplate_Hub"/>
</dbReference>
<protein>
    <submittedName>
        <fullName evidence="4">Baseplate J-like protein</fullName>
    </submittedName>
</protein>
<evidence type="ECO:0000259" key="2">
    <source>
        <dbReference type="Pfam" id="PF26078"/>
    </source>
</evidence>
<dbReference type="EMBL" id="AP019823">
    <property type="protein sequence ID" value="BBM37714.1"/>
    <property type="molecule type" value="Genomic_DNA"/>
</dbReference>
<dbReference type="AlphaFoldDB" id="A0A510JEP3"/>
<organism evidence="4 5">
    <name type="scientific">Leptotrichia hofstadii</name>
    <dbReference type="NCBI Taxonomy" id="157688"/>
    <lineage>
        <taxon>Bacteria</taxon>
        <taxon>Fusobacteriati</taxon>
        <taxon>Fusobacteriota</taxon>
        <taxon>Fusobacteriia</taxon>
        <taxon>Fusobacteriales</taxon>
        <taxon>Leptotrichiaceae</taxon>
        <taxon>Leptotrichia</taxon>
    </lineage>
</organism>
<sequence length="372" mass="42763">MSEQIDENYEIIDADSWELKRDMIDKFQELSGRKLTESSPETLIFETVAYLFGLREEKYNDEMKQNYLRFARNERLDLKGEFYGNRGKRLVEQPAVATFRFYITDIQVTDIIIPKGSRIQYNELYFSTDEQYKIEKGDLYVDGIATCNTSGTVGNDIPVGQINTMVDIFPHYDKVENITASNNGAEIEQDDNYRARIREIPESFTTAGSKGAYEFWAKSTSTNIVDVVAYSPSATNVDIYVLTDSLTLTNELKKRIEEMLNTDNIRPLTDNVTVKQAIKTSYTIDFDYYIDKSNETLVNVIKNNVEKAVKDFKIWQQNKMGRDINPDELIKLLKLAGVKRVVLRSPTFRVLDFNEIAENTSVTSNYLGVENI</sequence>
<reference evidence="4 5" key="1">
    <citation type="submission" date="2019-07" db="EMBL/GenBank/DDBJ databases">
        <title>Complete Genome Sequence of Leptotrichia hofstadii Strain JCM16775.</title>
        <authorList>
            <person name="Watanabe S."/>
            <person name="Cui L."/>
        </authorList>
    </citation>
    <scope>NUCLEOTIDE SEQUENCE [LARGE SCALE GENOMIC DNA]</scope>
    <source>
        <strain evidence="4 5">JCM16775</strain>
    </source>
</reference>
<dbReference type="InterPro" id="IPR058531">
    <property type="entry name" value="Baseplate_J_M"/>
</dbReference>
<dbReference type="KEGG" id="lhf:JCM16775_0404"/>
<dbReference type="Proteomes" id="UP000321892">
    <property type="component" value="Chromosome"/>
</dbReference>
<gene>
    <name evidence="4" type="ORF">JCM16775_0404</name>
</gene>
<feature type="domain" description="Baseplate J-like central" evidence="2">
    <location>
        <begin position="206"/>
        <end position="275"/>
    </location>
</feature>
<dbReference type="InterPro" id="IPR006949">
    <property type="entry name" value="Barrel_Baseplate_J-like"/>
</dbReference>
<accession>A0A510JEP3</accession>
<dbReference type="PANTHER" id="PTHR35862">
    <property type="entry name" value="FELS-2 PROPHAGE PROTEIN"/>
    <property type="match status" value="1"/>
</dbReference>
<dbReference type="Pfam" id="PF26079">
    <property type="entry name" value="Baseplate_J_C"/>
    <property type="match status" value="1"/>
</dbReference>
<dbReference type="InterPro" id="IPR014507">
    <property type="entry name" value="Baseplate_assembly_J_pred"/>
</dbReference>
<keyword evidence="5" id="KW-1185">Reference proteome</keyword>
<evidence type="ECO:0000313" key="4">
    <source>
        <dbReference type="EMBL" id="BBM37714.1"/>
    </source>
</evidence>
<dbReference type="PIRSF" id="PIRSF020481">
    <property type="entry name" value="BAP"/>
    <property type="match status" value="1"/>
</dbReference>
<dbReference type="PANTHER" id="PTHR35862:SF1">
    <property type="entry name" value="FELS-2 PROPHAGE PROTEIN"/>
    <property type="match status" value="1"/>
</dbReference>
<feature type="domain" description="Baseplate protein J-like barrel" evidence="1">
    <location>
        <begin position="109"/>
        <end position="184"/>
    </location>
</feature>
<dbReference type="OrthoDB" id="9793802at2"/>
<feature type="domain" description="Baseplate J-like C-terminal" evidence="3">
    <location>
        <begin position="290"/>
        <end position="363"/>
    </location>
</feature>
<dbReference type="Pfam" id="PF04865">
    <property type="entry name" value="Baseplate_J"/>
    <property type="match status" value="1"/>
</dbReference>
<evidence type="ECO:0000259" key="3">
    <source>
        <dbReference type="Pfam" id="PF26079"/>
    </source>
</evidence>
<evidence type="ECO:0000259" key="1">
    <source>
        <dbReference type="Pfam" id="PF04865"/>
    </source>
</evidence>
<dbReference type="Pfam" id="PF26078">
    <property type="entry name" value="Baseplate_J_M"/>
    <property type="match status" value="1"/>
</dbReference>
<dbReference type="InterPro" id="IPR058530">
    <property type="entry name" value="Baseplate_J-like_C"/>
</dbReference>
<proteinExistence type="predicted"/>